<feature type="transmembrane region" description="Helical" evidence="12">
    <location>
        <begin position="539"/>
        <end position="555"/>
    </location>
</feature>
<dbReference type="InterPro" id="IPR027417">
    <property type="entry name" value="P-loop_NTPase"/>
</dbReference>
<name>H0EP43_GLAL7</name>
<accession>H0EP43</accession>
<dbReference type="AlphaFoldDB" id="H0EP43"/>
<comment type="similarity">
    <text evidence="2">Belongs to the ABC transporter superfamily. ABCG family. PDR (TC 3.A.1.205) subfamily.</text>
</comment>
<dbReference type="PROSITE" id="PS00211">
    <property type="entry name" value="ABC_TRANSPORTER_1"/>
    <property type="match status" value="1"/>
</dbReference>
<feature type="domain" description="ABC transporter" evidence="13">
    <location>
        <begin position="67"/>
        <end position="315"/>
    </location>
</feature>
<reference evidence="14 15" key="1">
    <citation type="journal article" date="2012" name="Eukaryot. Cell">
        <title>Genome sequence of the fungus Glarea lozoyensis: the first genome sequence of a species from the Helotiaceae family.</title>
        <authorList>
            <person name="Youssar L."/>
            <person name="Gruening B.A."/>
            <person name="Erxleben A."/>
            <person name="Guenther S."/>
            <person name="Huettel W."/>
        </authorList>
    </citation>
    <scope>NUCLEOTIDE SEQUENCE [LARGE SCALE GENOMIC DNA]</scope>
    <source>
        <strain evidence="15">ATCC 74030 / MF5533</strain>
    </source>
</reference>
<feature type="transmembrane region" description="Helical" evidence="12">
    <location>
        <begin position="509"/>
        <end position="527"/>
    </location>
</feature>
<dbReference type="SMART" id="SM00382">
    <property type="entry name" value="AAA"/>
    <property type="match status" value="2"/>
</dbReference>
<evidence type="ECO:0000256" key="12">
    <source>
        <dbReference type="SAM" id="Phobius"/>
    </source>
</evidence>
<dbReference type="InterPro" id="IPR043926">
    <property type="entry name" value="ABCG_dom"/>
</dbReference>
<organism evidence="14 15">
    <name type="scientific">Glarea lozoyensis (strain ATCC 74030 / MF5533)</name>
    <dbReference type="NCBI Taxonomy" id="1104152"/>
    <lineage>
        <taxon>Eukaryota</taxon>
        <taxon>Fungi</taxon>
        <taxon>Dikarya</taxon>
        <taxon>Ascomycota</taxon>
        <taxon>Pezizomycotina</taxon>
        <taxon>Leotiomycetes</taxon>
        <taxon>Helotiales</taxon>
        <taxon>Helotiaceae</taxon>
        <taxon>Glarea</taxon>
    </lineage>
</organism>
<evidence type="ECO:0000256" key="10">
    <source>
        <dbReference type="ARBA" id="ARBA00023180"/>
    </source>
</evidence>
<feature type="transmembrane region" description="Helical" evidence="12">
    <location>
        <begin position="1005"/>
        <end position="1024"/>
    </location>
</feature>
<dbReference type="InterPro" id="IPR034003">
    <property type="entry name" value="ABCG_PDR_2"/>
</dbReference>
<feature type="domain" description="ABC transporter" evidence="13">
    <location>
        <begin position="701"/>
        <end position="933"/>
    </location>
</feature>
<dbReference type="Pfam" id="PF19055">
    <property type="entry name" value="ABC2_membrane_7"/>
    <property type="match status" value="1"/>
</dbReference>
<dbReference type="InParanoid" id="H0EP43"/>
<dbReference type="Pfam" id="PF01061">
    <property type="entry name" value="ABC2_membrane"/>
    <property type="match status" value="2"/>
</dbReference>
<dbReference type="GO" id="GO:0140359">
    <property type="term" value="F:ABC-type transporter activity"/>
    <property type="evidence" value="ECO:0007669"/>
    <property type="project" value="InterPro"/>
</dbReference>
<evidence type="ECO:0000256" key="5">
    <source>
        <dbReference type="ARBA" id="ARBA00022692"/>
    </source>
</evidence>
<evidence type="ECO:0000256" key="6">
    <source>
        <dbReference type="ARBA" id="ARBA00022741"/>
    </source>
</evidence>
<evidence type="ECO:0000256" key="9">
    <source>
        <dbReference type="ARBA" id="ARBA00023136"/>
    </source>
</evidence>
<feature type="transmembrane region" description="Helical" evidence="12">
    <location>
        <begin position="976"/>
        <end position="993"/>
    </location>
</feature>
<dbReference type="InterPro" id="IPR017871">
    <property type="entry name" value="ABC_transporter-like_CS"/>
</dbReference>
<evidence type="ECO:0000256" key="4">
    <source>
        <dbReference type="ARBA" id="ARBA00022475"/>
    </source>
</evidence>
<dbReference type="Gene3D" id="3.40.50.300">
    <property type="entry name" value="P-loop containing nucleotide triphosphate hydrolases"/>
    <property type="match status" value="2"/>
</dbReference>
<evidence type="ECO:0000256" key="8">
    <source>
        <dbReference type="ARBA" id="ARBA00022989"/>
    </source>
</evidence>
<dbReference type="InterPro" id="IPR003593">
    <property type="entry name" value="AAA+_ATPase"/>
</dbReference>
<dbReference type="InterPro" id="IPR003439">
    <property type="entry name" value="ABC_transporter-like_ATP-bd"/>
</dbReference>
<dbReference type="SUPFAM" id="SSF52540">
    <property type="entry name" value="P-loop containing nucleoside triphosphate hydrolases"/>
    <property type="match status" value="2"/>
</dbReference>
<keyword evidence="3" id="KW-0813">Transport</keyword>
<keyword evidence="15" id="KW-1185">Reference proteome</keyword>
<evidence type="ECO:0000256" key="11">
    <source>
        <dbReference type="SAM" id="MobiDB-lite"/>
    </source>
</evidence>
<dbReference type="FunFam" id="3.40.50.300:FF:001465">
    <property type="entry name" value="ABC multidrug transporter (Eurofung)"/>
    <property type="match status" value="1"/>
</dbReference>
<dbReference type="Pfam" id="PF00005">
    <property type="entry name" value="ABC_tran"/>
    <property type="match status" value="2"/>
</dbReference>
<keyword evidence="6" id="KW-0547">Nucleotide-binding</keyword>
<dbReference type="PANTHER" id="PTHR19241">
    <property type="entry name" value="ATP-BINDING CASSETTE TRANSPORTER"/>
    <property type="match status" value="1"/>
</dbReference>
<evidence type="ECO:0000256" key="7">
    <source>
        <dbReference type="ARBA" id="ARBA00022840"/>
    </source>
</evidence>
<dbReference type="InterPro" id="IPR013525">
    <property type="entry name" value="ABC2_TM"/>
</dbReference>
<sequence length="1032" mass="113823">MVKSGHNMEQWRQMPEVKAIKGEDGRGNGPDKMRKLGLTWNNLTVKGVAADASFNESIVSQFLPERLKSTNGGIKASLRTIVDRTHGCVKPGEMLLVLGRPGAGCTSLLKVLANRRHGFSEIDGDVKFGSLDHKEAAKYRGQIVMNTEEEIFYPTLTVGQTIDFVTRMKMPRNTVQGYNNSEEARVASRDFLLNLLGISHTSDTKVGNEYVRGVSGGERKRVSIIEAMATRGSIYCWDNPTRGLDASTALQYIKSIRAMTDIFGLASVVTIYQAGNGIYELFDKVLVLDEGSEIFYGPLKQARPFMEDLGFVCDDGANVADFLTGVTVPTERKIRPGYEMSFPRTAEAIKNQYLQSSIKSEMEAEYGYASTQAAKDNTQEFALAVRDEKHSSKFMKNQPYVVNFSTQLKTATQRQYSIIRGDMSTLIIKQASNIVQALTSGSLFYMAPDNSLGLFIKSGALFVSLLFNSLLAQSEVTDSFAGRPILAKHKSFALHHPAAFCLAQIITDIPILIFQISAFSLILYFMVDLTRTADAFFTFWIYWIDPIVYAFDALLSNEMNNKVLPCVGPNLVPNGPGYASAVNQACTGVRGALPGATSVTGTQYLSSLSYSHSNMWRNVGILWVWWLFYVTLTIVFTSRWKEDASQSGLLLVPRAISKKSSPKIPLDEEAQASEKQIVSSGSSSDQSQDQDHQLIRNTSIFTWKNLTYTVKTPSGPRVLLNNVHGWIKPGMLGALMGSSGAGKTTLLDVLAQRKTDGTIKGSVLVDGRPLSLDIHEPLATVREALEFSALLRQPRTTPREEKLKYVDTIIKLLEMQDIENCLIGTSSGAGLSVEQRKRLTIGVELVSKPTILLFLDEPTSGLDGQAAFNIIRFLKKLASAGQAILVTIHQPSAQLFSQFDTLLLLAKGGNTVYFGDIGDGASTVKDYFEHEASSAPPKTGDDGFEFAMPLWDQVKIVTHRMNISIWRNTEYVNNKFALHILIGLIVGFSFWKLGNSVGELQLRLFAMFNFIFVAPGVICTSLPFPRTTLPTN</sequence>
<keyword evidence="7" id="KW-0067">ATP-binding</keyword>
<dbReference type="OrthoDB" id="245989at2759"/>
<feature type="region of interest" description="Disordered" evidence="11">
    <location>
        <begin position="662"/>
        <end position="691"/>
    </location>
</feature>
<protein>
    <submittedName>
        <fullName evidence="14">Putative ABC transporter G family member 14</fullName>
    </submittedName>
</protein>
<dbReference type="CDD" id="cd03232">
    <property type="entry name" value="ABCG_PDR_domain2"/>
    <property type="match status" value="1"/>
</dbReference>
<evidence type="ECO:0000256" key="2">
    <source>
        <dbReference type="ARBA" id="ARBA00006012"/>
    </source>
</evidence>
<dbReference type="CDD" id="cd03233">
    <property type="entry name" value="ABCG_PDR_domain1"/>
    <property type="match status" value="1"/>
</dbReference>
<keyword evidence="9 12" id="KW-0472">Membrane</keyword>
<feature type="transmembrane region" description="Helical" evidence="12">
    <location>
        <begin position="615"/>
        <end position="636"/>
    </location>
</feature>
<dbReference type="Pfam" id="PF06422">
    <property type="entry name" value="PDR_CDR"/>
    <property type="match status" value="1"/>
</dbReference>
<keyword evidence="4" id="KW-1003">Cell membrane</keyword>
<comment type="subcellular location">
    <subcellularLocation>
        <location evidence="1">Cell membrane</location>
        <topology evidence="1">Multi-pass membrane protein</topology>
    </subcellularLocation>
</comment>
<evidence type="ECO:0000256" key="1">
    <source>
        <dbReference type="ARBA" id="ARBA00004651"/>
    </source>
</evidence>
<keyword evidence="10" id="KW-0325">Glycoprotein</keyword>
<dbReference type="PROSITE" id="PS50893">
    <property type="entry name" value="ABC_TRANSPORTER_2"/>
    <property type="match status" value="2"/>
</dbReference>
<dbReference type="GO" id="GO:0016887">
    <property type="term" value="F:ATP hydrolysis activity"/>
    <property type="evidence" value="ECO:0007669"/>
    <property type="project" value="InterPro"/>
</dbReference>
<proteinExistence type="inferred from homology"/>
<keyword evidence="5 12" id="KW-0812">Transmembrane</keyword>
<dbReference type="HOGENOM" id="CLU_000604_35_0_1"/>
<evidence type="ECO:0000313" key="14">
    <source>
        <dbReference type="EMBL" id="EHK99732.1"/>
    </source>
</evidence>
<dbReference type="FunFam" id="3.40.50.300:FF:000054">
    <property type="entry name" value="ABC multidrug transporter atrF"/>
    <property type="match status" value="1"/>
</dbReference>
<dbReference type="GO" id="GO:0005886">
    <property type="term" value="C:plasma membrane"/>
    <property type="evidence" value="ECO:0007669"/>
    <property type="project" value="UniProtKB-SubCell"/>
</dbReference>
<evidence type="ECO:0000259" key="13">
    <source>
        <dbReference type="PROSITE" id="PS50893"/>
    </source>
</evidence>
<dbReference type="InterPro" id="IPR010929">
    <property type="entry name" value="PDR_CDR_ABC"/>
</dbReference>
<comment type="caution">
    <text evidence="14">The sequence shown here is derived from an EMBL/GenBank/DDBJ whole genome shotgun (WGS) entry which is preliminary data.</text>
</comment>
<dbReference type="Proteomes" id="UP000005446">
    <property type="component" value="Unassembled WGS sequence"/>
</dbReference>
<gene>
    <name evidence="14" type="ORF">M7I_4412</name>
</gene>
<dbReference type="EMBL" id="AGUE01000108">
    <property type="protein sequence ID" value="EHK99732.1"/>
    <property type="molecule type" value="Genomic_DNA"/>
</dbReference>
<evidence type="ECO:0000313" key="15">
    <source>
        <dbReference type="Proteomes" id="UP000005446"/>
    </source>
</evidence>
<keyword evidence="8 12" id="KW-1133">Transmembrane helix</keyword>
<dbReference type="InterPro" id="IPR034001">
    <property type="entry name" value="ABCG_PDR_1"/>
</dbReference>
<evidence type="ECO:0000256" key="3">
    <source>
        <dbReference type="ARBA" id="ARBA00022448"/>
    </source>
</evidence>
<dbReference type="GO" id="GO:0005524">
    <property type="term" value="F:ATP binding"/>
    <property type="evidence" value="ECO:0007669"/>
    <property type="project" value="UniProtKB-KW"/>
</dbReference>